<dbReference type="EMBL" id="JBBXJM010000003">
    <property type="protein sequence ID" value="KAL1410537.1"/>
    <property type="molecule type" value="Genomic_DNA"/>
</dbReference>
<dbReference type="SUPFAM" id="SSF69065">
    <property type="entry name" value="RNase III domain-like"/>
    <property type="match status" value="1"/>
</dbReference>
<evidence type="ECO:0000313" key="5">
    <source>
        <dbReference type="Proteomes" id="UP001565368"/>
    </source>
</evidence>
<keyword evidence="5" id="KW-1185">Reference proteome</keyword>
<comment type="caution">
    <text evidence="4">The sequence shown here is derived from an EMBL/GenBank/DDBJ whole genome shotgun (WGS) entry which is preliminary data.</text>
</comment>
<gene>
    <name evidence="4" type="ORF">Q8F55_004550</name>
</gene>
<accession>A0ABR3Q7P2</accession>
<feature type="domain" description="RNase III" evidence="3">
    <location>
        <begin position="178"/>
        <end position="298"/>
    </location>
</feature>
<evidence type="ECO:0000313" key="4">
    <source>
        <dbReference type="EMBL" id="KAL1410537.1"/>
    </source>
</evidence>
<evidence type="ECO:0000259" key="3">
    <source>
        <dbReference type="PROSITE" id="PS50142"/>
    </source>
</evidence>
<evidence type="ECO:0000256" key="2">
    <source>
        <dbReference type="SAM" id="MobiDB-lite"/>
    </source>
</evidence>
<feature type="region of interest" description="Disordered" evidence="2">
    <location>
        <begin position="26"/>
        <end position="101"/>
    </location>
</feature>
<dbReference type="Gene3D" id="1.10.1520.10">
    <property type="entry name" value="Ribonuclease III domain"/>
    <property type="match status" value="1"/>
</dbReference>
<feature type="region of interest" description="Disordered" evidence="2">
    <location>
        <begin position="1"/>
        <end position="20"/>
    </location>
</feature>
<sequence length="333" mass="37949">MVIPTPTIRTAAPGGRLVDRWTPTHTVSYDRGDQSITHSSYDSTEETVDVEDYLSDTDASVEVMPTGKRERSHDESQSPPPSKKTRPDAELEEARQMADNGSKVEAMGVEEMNARAQRERDLCNRAIGHRKWAEDHVRRLKNQLKKKEDELSSCKTRLDYAENDDYAAGHIVNNFPFRKIGALPRLQTESRMDQVLSHVTYAGRYGRSYEPLELVGDGHLTVAVKTMMSRWNNIGAAEIDTIASLVTRNTTLAAMTRHWGLADRIKISPRANLTPEERIKVEGDVFEAWAAAYVEDFKLERGYQKIQEIFDPLCYWVRLEIRARRLFVLDPQA</sequence>
<protein>
    <recommendedName>
        <fullName evidence="3">RNase III domain-containing protein</fullName>
    </recommendedName>
</protein>
<feature type="compositionally biased region" description="Basic and acidic residues" evidence="2">
    <location>
        <begin position="67"/>
        <end position="76"/>
    </location>
</feature>
<feature type="compositionally biased region" description="Acidic residues" evidence="2">
    <location>
        <begin position="43"/>
        <end position="55"/>
    </location>
</feature>
<dbReference type="Proteomes" id="UP001565368">
    <property type="component" value="Unassembled WGS sequence"/>
</dbReference>
<evidence type="ECO:0000256" key="1">
    <source>
        <dbReference type="SAM" id="Coils"/>
    </source>
</evidence>
<feature type="compositionally biased region" description="Basic and acidic residues" evidence="2">
    <location>
        <begin position="85"/>
        <end position="96"/>
    </location>
</feature>
<dbReference type="InterPro" id="IPR036389">
    <property type="entry name" value="RNase_III_sf"/>
</dbReference>
<organism evidence="4 5">
    <name type="scientific">Vanrija albida</name>
    <dbReference type="NCBI Taxonomy" id="181172"/>
    <lineage>
        <taxon>Eukaryota</taxon>
        <taxon>Fungi</taxon>
        <taxon>Dikarya</taxon>
        <taxon>Basidiomycota</taxon>
        <taxon>Agaricomycotina</taxon>
        <taxon>Tremellomycetes</taxon>
        <taxon>Trichosporonales</taxon>
        <taxon>Trichosporonaceae</taxon>
        <taxon>Vanrija</taxon>
    </lineage>
</organism>
<feature type="coiled-coil region" evidence="1">
    <location>
        <begin position="130"/>
        <end position="164"/>
    </location>
</feature>
<proteinExistence type="predicted"/>
<dbReference type="RefSeq" id="XP_069210481.1">
    <property type="nucleotide sequence ID" value="XM_069353063.1"/>
</dbReference>
<dbReference type="PROSITE" id="PS50142">
    <property type="entry name" value="RNASE_3_2"/>
    <property type="match status" value="1"/>
</dbReference>
<dbReference type="InterPro" id="IPR000999">
    <property type="entry name" value="RNase_III_dom"/>
</dbReference>
<name>A0ABR3Q7P2_9TREE</name>
<dbReference type="GeneID" id="95985593"/>
<reference evidence="4 5" key="1">
    <citation type="submission" date="2023-08" db="EMBL/GenBank/DDBJ databases">
        <title>Annotated Genome Sequence of Vanrija albida AlHP1.</title>
        <authorList>
            <person name="Herzog R."/>
        </authorList>
    </citation>
    <scope>NUCLEOTIDE SEQUENCE [LARGE SCALE GENOMIC DNA]</scope>
    <source>
        <strain evidence="4 5">AlHP1</strain>
    </source>
</reference>
<keyword evidence="1" id="KW-0175">Coiled coil</keyword>